<dbReference type="InterPro" id="IPR028098">
    <property type="entry name" value="Glyco_trans_4-like_N"/>
</dbReference>
<feature type="domain" description="Glycosyl transferase family 1" evidence="4">
    <location>
        <begin position="199"/>
        <end position="349"/>
    </location>
</feature>
<dbReference type="SUPFAM" id="SSF53756">
    <property type="entry name" value="UDP-Glycosyltransferase/glycogen phosphorylase"/>
    <property type="match status" value="1"/>
</dbReference>
<organism evidence="6 7">
    <name type="scientific">Streptomyces thioluteus</name>
    <dbReference type="NCBI Taxonomy" id="66431"/>
    <lineage>
        <taxon>Bacteria</taxon>
        <taxon>Bacillati</taxon>
        <taxon>Actinomycetota</taxon>
        <taxon>Actinomycetes</taxon>
        <taxon>Kitasatosporales</taxon>
        <taxon>Streptomycetaceae</taxon>
        <taxon>Streptomyces</taxon>
    </lineage>
</organism>
<evidence type="ECO:0000313" key="7">
    <source>
        <dbReference type="Proteomes" id="UP001501102"/>
    </source>
</evidence>
<protein>
    <recommendedName>
        <fullName evidence="1">D-inositol 3-phosphate glycosyltransferase</fullName>
    </recommendedName>
</protein>
<evidence type="ECO:0000256" key="1">
    <source>
        <dbReference type="ARBA" id="ARBA00021292"/>
    </source>
</evidence>
<evidence type="ECO:0000259" key="5">
    <source>
        <dbReference type="Pfam" id="PF13579"/>
    </source>
</evidence>
<feature type="domain" description="Glycosyltransferase subfamily 4-like N-terminal" evidence="5">
    <location>
        <begin position="25"/>
        <end position="169"/>
    </location>
</feature>
<evidence type="ECO:0000259" key="4">
    <source>
        <dbReference type="Pfam" id="PF00534"/>
    </source>
</evidence>
<evidence type="ECO:0000313" key="6">
    <source>
        <dbReference type="EMBL" id="GAA2919414.1"/>
    </source>
</evidence>
<keyword evidence="2" id="KW-0328">Glycosyltransferase</keyword>
<sequence>MSSTPGTSHGRPPLHAVQVLGGGSGGSGAHVRSLAAGLVARGLRVTVCAAGCTEARYGFAGTGAAFEALPAGTDALVVAGIRAASADADVVHAHGLRWGVLAALALRGRATPLVVTWHRRVCAAGARAHVVRLMERRAARGAAVVLAPSPDLVDQARLRGARDARLTSVALPGPGAPWPVADADDDVPRDKLLAELGVMGRPLLLAVGRLEAEQGYGPLLDAARAWCALDPEPLLVVAGEGPERGALQRRIEDEGLPVRLVGRRDDVPQLLAAADVAILPSRWEARSLLAQEAFRAGVPLVATSVGGVPDLVGDAAELVPYGDAGALAGAVSGLLGDPGRRERLVAAGRVRLGEWPSEDDAVAHVLSVYDELSGWR</sequence>
<dbReference type="Proteomes" id="UP001501102">
    <property type="component" value="Unassembled WGS sequence"/>
</dbReference>
<proteinExistence type="predicted"/>
<evidence type="ECO:0000256" key="2">
    <source>
        <dbReference type="ARBA" id="ARBA00022676"/>
    </source>
</evidence>
<dbReference type="Pfam" id="PF13579">
    <property type="entry name" value="Glyco_trans_4_4"/>
    <property type="match status" value="1"/>
</dbReference>
<dbReference type="CDD" id="cd03801">
    <property type="entry name" value="GT4_PimA-like"/>
    <property type="match status" value="1"/>
</dbReference>
<dbReference type="InterPro" id="IPR001296">
    <property type="entry name" value="Glyco_trans_1"/>
</dbReference>
<dbReference type="Pfam" id="PF00534">
    <property type="entry name" value="Glycos_transf_1"/>
    <property type="match status" value="1"/>
</dbReference>
<keyword evidence="7" id="KW-1185">Reference proteome</keyword>
<dbReference type="Gene3D" id="3.40.50.2000">
    <property type="entry name" value="Glycogen Phosphorylase B"/>
    <property type="match status" value="2"/>
</dbReference>
<evidence type="ECO:0000256" key="3">
    <source>
        <dbReference type="ARBA" id="ARBA00022679"/>
    </source>
</evidence>
<dbReference type="PANTHER" id="PTHR12526">
    <property type="entry name" value="GLYCOSYLTRANSFERASE"/>
    <property type="match status" value="1"/>
</dbReference>
<dbReference type="PANTHER" id="PTHR12526:SF510">
    <property type="entry name" value="D-INOSITOL 3-PHOSPHATE GLYCOSYLTRANSFERASE"/>
    <property type="match status" value="1"/>
</dbReference>
<reference evidence="6 7" key="1">
    <citation type="journal article" date="2019" name="Int. J. Syst. Evol. Microbiol.">
        <title>The Global Catalogue of Microorganisms (GCM) 10K type strain sequencing project: providing services to taxonomists for standard genome sequencing and annotation.</title>
        <authorList>
            <consortium name="The Broad Institute Genomics Platform"/>
            <consortium name="The Broad Institute Genome Sequencing Center for Infectious Disease"/>
            <person name="Wu L."/>
            <person name="Ma J."/>
        </authorList>
    </citation>
    <scope>NUCLEOTIDE SEQUENCE [LARGE SCALE GENOMIC DNA]</scope>
    <source>
        <strain evidence="6 7">JCM 4087</strain>
    </source>
</reference>
<keyword evidence="3" id="KW-0808">Transferase</keyword>
<gene>
    <name evidence="6" type="ORF">GCM10020221_14630</name>
</gene>
<dbReference type="EMBL" id="BAAAXZ010000055">
    <property type="protein sequence ID" value="GAA2919414.1"/>
    <property type="molecule type" value="Genomic_DNA"/>
</dbReference>
<accession>A0ABN3WLJ2</accession>
<name>A0ABN3WLJ2_STRTU</name>
<dbReference type="RefSeq" id="WP_344961657.1">
    <property type="nucleotide sequence ID" value="NZ_BAAAXZ010000055.1"/>
</dbReference>
<comment type="caution">
    <text evidence="6">The sequence shown here is derived from an EMBL/GenBank/DDBJ whole genome shotgun (WGS) entry which is preliminary data.</text>
</comment>